<dbReference type="AlphaFoldDB" id="A0A0F9SDM6"/>
<gene>
    <name evidence="1" type="ORF">LCGC14_0466400</name>
</gene>
<dbReference type="EMBL" id="LAZR01000486">
    <property type="protein sequence ID" value="KKN66960.1"/>
    <property type="molecule type" value="Genomic_DNA"/>
</dbReference>
<sequence>MTNLKVAILGGGISAAYINYACLEVGIKPFVISKAKTGASAGCFWLHWIPKSLFKKGLKYERIYLSSIGTEENYVKKQWGNVRVTDESSSFPVQAEIVYGYDPAYILPFLWQDTDVASSGNISDARAYDLTLEYDIVFKTFPNTCDIKQHQKYLCTFPVVTYIDSNLLQNLVMYNGIENDELVRFSVLFRRAHYEFLHLKVIEPHQYKYGKLGTMTDIHPMSPPLMSELYASNLYLIGRYAQFKRRMLAHEAYDEATKILRKYS</sequence>
<comment type="caution">
    <text evidence="1">The sequence shown here is derived from an EMBL/GenBank/DDBJ whole genome shotgun (WGS) entry which is preliminary data.</text>
</comment>
<accession>A0A0F9SDM6</accession>
<reference evidence="1" key="1">
    <citation type="journal article" date="2015" name="Nature">
        <title>Complex archaea that bridge the gap between prokaryotes and eukaryotes.</title>
        <authorList>
            <person name="Spang A."/>
            <person name="Saw J.H."/>
            <person name="Jorgensen S.L."/>
            <person name="Zaremba-Niedzwiedzka K."/>
            <person name="Martijn J."/>
            <person name="Lind A.E."/>
            <person name="van Eijk R."/>
            <person name="Schleper C."/>
            <person name="Guy L."/>
            <person name="Ettema T.J."/>
        </authorList>
    </citation>
    <scope>NUCLEOTIDE SEQUENCE</scope>
</reference>
<name>A0A0F9SDM6_9ZZZZ</name>
<proteinExistence type="predicted"/>
<protein>
    <submittedName>
        <fullName evidence="1">Uncharacterized protein</fullName>
    </submittedName>
</protein>
<organism evidence="1">
    <name type="scientific">marine sediment metagenome</name>
    <dbReference type="NCBI Taxonomy" id="412755"/>
    <lineage>
        <taxon>unclassified sequences</taxon>
        <taxon>metagenomes</taxon>
        <taxon>ecological metagenomes</taxon>
    </lineage>
</organism>
<evidence type="ECO:0000313" key="1">
    <source>
        <dbReference type="EMBL" id="KKN66960.1"/>
    </source>
</evidence>